<evidence type="ECO:0000256" key="1">
    <source>
        <dbReference type="ARBA" id="ARBA00023163"/>
    </source>
</evidence>
<evidence type="ECO:0000313" key="3">
    <source>
        <dbReference type="EMBL" id="MBD8041660.1"/>
    </source>
</evidence>
<organism evidence="3 4">
    <name type="scientific">Phocaeicola intestinalis</name>
    <dbReference type="NCBI Taxonomy" id="2762212"/>
    <lineage>
        <taxon>Bacteria</taxon>
        <taxon>Pseudomonadati</taxon>
        <taxon>Bacteroidota</taxon>
        <taxon>Bacteroidia</taxon>
        <taxon>Bacteroidales</taxon>
        <taxon>Bacteroidaceae</taxon>
        <taxon>Phocaeicola</taxon>
    </lineage>
</organism>
<dbReference type="NCBIfam" id="NF033644">
    <property type="entry name" value="antiterm_UpxY"/>
    <property type="match status" value="1"/>
</dbReference>
<gene>
    <name evidence="3" type="ORF">H9625_14680</name>
</gene>
<name>A0ABR8YBR7_9BACT</name>
<dbReference type="InterPro" id="IPR006645">
    <property type="entry name" value="NGN-like_dom"/>
</dbReference>
<dbReference type="CDD" id="cd09895">
    <property type="entry name" value="NGN_SP_UpxY"/>
    <property type="match status" value="1"/>
</dbReference>
<dbReference type="Gene3D" id="3.30.70.940">
    <property type="entry name" value="NusG, N-terminal domain"/>
    <property type="match status" value="1"/>
</dbReference>
<dbReference type="InterPro" id="IPR036735">
    <property type="entry name" value="NGN_dom_sf"/>
</dbReference>
<proteinExistence type="predicted"/>
<reference evidence="3 4" key="1">
    <citation type="submission" date="2020-08" db="EMBL/GenBank/DDBJ databases">
        <title>A Genomic Blueprint of the Chicken Gut Microbiome.</title>
        <authorList>
            <person name="Gilroy R."/>
            <person name="Ravi A."/>
            <person name="Getino M."/>
            <person name="Pursley I."/>
            <person name="Horton D.L."/>
            <person name="Alikhan N.-F."/>
            <person name="Baker D."/>
            <person name="Gharbi K."/>
            <person name="Hall N."/>
            <person name="Watson M."/>
            <person name="Adriaenssens E.M."/>
            <person name="Foster-Nyarko E."/>
            <person name="Jarju S."/>
            <person name="Secka A."/>
            <person name="Antonio M."/>
            <person name="Oren A."/>
            <person name="Chaudhuri R."/>
            <person name="La Ragione R.M."/>
            <person name="Hildebrand F."/>
            <person name="Pallen M.J."/>
        </authorList>
    </citation>
    <scope>NUCLEOTIDE SEQUENCE [LARGE SCALE GENOMIC DNA]</scope>
    <source>
        <strain evidence="3 4">Sa1CVN1</strain>
    </source>
</reference>
<dbReference type="SUPFAM" id="SSF82679">
    <property type="entry name" value="N-utilization substance G protein NusG, N-terminal domain"/>
    <property type="match status" value="1"/>
</dbReference>
<comment type="caution">
    <text evidence="3">The sequence shown here is derived from an EMBL/GenBank/DDBJ whole genome shotgun (WGS) entry which is preliminary data.</text>
</comment>
<sequence length="197" mass="22993">MNESYPNIQDGIPAADAALPDEHDRLKWFVMRDLKRCNARLPAYRLFKELGIEAFTPMVWKLSVRHGKRCREKVPFMQDLLFVHDTRHSIDSVVESYNTIQYRYVRGGYRIPMTVRDADMQRFIHAVESSESPRYYTPDEISSDMIGRKVRIIGGFLDGYEGYLQKLQGSRIRRLFVGLPNLLTASVEVQPEYILFL</sequence>
<dbReference type="EMBL" id="JACSPP010000062">
    <property type="protein sequence ID" value="MBD8041660.1"/>
    <property type="molecule type" value="Genomic_DNA"/>
</dbReference>
<dbReference type="Proteomes" id="UP000620874">
    <property type="component" value="Unassembled WGS sequence"/>
</dbReference>
<evidence type="ECO:0000259" key="2">
    <source>
        <dbReference type="Pfam" id="PF02357"/>
    </source>
</evidence>
<feature type="domain" description="NusG-like N-terminal" evidence="2">
    <location>
        <begin position="27"/>
        <end position="123"/>
    </location>
</feature>
<accession>A0ABR8YBR7</accession>
<keyword evidence="1" id="KW-0804">Transcription</keyword>
<protein>
    <submittedName>
        <fullName evidence="3">UpxY family transcription antiterminator</fullName>
    </submittedName>
</protein>
<keyword evidence="4" id="KW-1185">Reference proteome</keyword>
<dbReference type="Pfam" id="PF02357">
    <property type="entry name" value="NusG"/>
    <property type="match status" value="1"/>
</dbReference>
<evidence type="ECO:0000313" key="4">
    <source>
        <dbReference type="Proteomes" id="UP000620874"/>
    </source>
</evidence>